<comment type="similarity">
    <text evidence="7">Belongs to the TALE/TGIF homeobox family.</text>
</comment>
<feature type="DNA-binding region" description="Homeobox" evidence="8">
    <location>
        <begin position="15"/>
        <end position="77"/>
    </location>
</feature>
<protein>
    <recommendedName>
        <fullName evidence="10">Homeobox domain-containing protein</fullName>
    </recommendedName>
</protein>
<organism evidence="11 12">
    <name type="scientific">Rotaria socialis</name>
    <dbReference type="NCBI Taxonomy" id="392032"/>
    <lineage>
        <taxon>Eukaryota</taxon>
        <taxon>Metazoa</taxon>
        <taxon>Spiralia</taxon>
        <taxon>Gnathifera</taxon>
        <taxon>Rotifera</taxon>
        <taxon>Eurotatoria</taxon>
        <taxon>Bdelloidea</taxon>
        <taxon>Philodinida</taxon>
        <taxon>Philodinidae</taxon>
        <taxon>Rotaria</taxon>
    </lineage>
</organism>
<evidence type="ECO:0000259" key="10">
    <source>
        <dbReference type="PROSITE" id="PS50071"/>
    </source>
</evidence>
<dbReference type="Gene3D" id="1.10.10.60">
    <property type="entry name" value="Homeodomain-like"/>
    <property type="match status" value="1"/>
</dbReference>
<dbReference type="GO" id="GO:0006355">
    <property type="term" value="P:regulation of DNA-templated transcription"/>
    <property type="evidence" value="ECO:0007669"/>
    <property type="project" value="InterPro"/>
</dbReference>
<comment type="subcellular location">
    <subcellularLocation>
        <location evidence="1 8">Nucleus</location>
    </subcellularLocation>
</comment>
<evidence type="ECO:0000256" key="2">
    <source>
        <dbReference type="ARBA" id="ARBA00023015"/>
    </source>
</evidence>
<dbReference type="Proteomes" id="UP000663848">
    <property type="component" value="Unassembled WGS sequence"/>
</dbReference>
<accession>A0A821ZTL6</accession>
<dbReference type="SMART" id="SM00389">
    <property type="entry name" value="HOX"/>
    <property type="match status" value="1"/>
</dbReference>
<dbReference type="PANTHER" id="PTHR11850">
    <property type="entry name" value="HOMEOBOX PROTEIN TRANSCRIPTION FACTORS"/>
    <property type="match status" value="1"/>
</dbReference>
<feature type="compositionally biased region" description="Low complexity" evidence="9">
    <location>
        <begin position="168"/>
        <end position="181"/>
    </location>
</feature>
<feature type="compositionally biased region" description="Low complexity" evidence="9">
    <location>
        <begin position="1"/>
        <end position="13"/>
    </location>
</feature>
<keyword evidence="4 8" id="KW-0371">Homeobox</keyword>
<dbReference type="InterPro" id="IPR050224">
    <property type="entry name" value="TALE_homeobox"/>
</dbReference>
<dbReference type="SUPFAM" id="SSF46689">
    <property type="entry name" value="Homeodomain-like"/>
    <property type="match status" value="1"/>
</dbReference>
<evidence type="ECO:0000313" key="11">
    <source>
        <dbReference type="EMBL" id="CAF4989007.1"/>
    </source>
</evidence>
<keyword evidence="6 8" id="KW-0539">Nucleus</keyword>
<evidence type="ECO:0000256" key="6">
    <source>
        <dbReference type="ARBA" id="ARBA00023242"/>
    </source>
</evidence>
<feature type="region of interest" description="Disordered" evidence="9">
    <location>
        <begin position="162"/>
        <end position="181"/>
    </location>
</feature>
<evidence type="ECO:0000256" key="1">
    <source>
        <dbReference type="ARBA" id="ARBA00004123"/>
    </source>
</evidence>
<feature type="compositionally biased region" description="Low complexity" evidence="9">
    <location>
        <begin position="109"/>
        <end position="119"/>
    </location>
</feature>
<dbReference type="EMBL" id="CAJOBR010030032">
    <property type="protein sequence ID" value="CAF4989007.1"/>
    <property type="molecule type" value="Genomic_DNA"/>
</dbReference>
<feature type="region of interest" description="Disordered" evidence="9">
    <location>
        <begin position="1"/>
        <end position="20"/>
    </location>
</feature>
<keyword evidence="3 8" id="KW-0238">DNA-binding</keyword>
<dbReference type="Pfam" id="PF05920">
    <property type="entry name" value="Homeobox_KN"/>
    <property type="match status" value="1"/>
</dbReference>
<dbReference type="GO" id="GO:0005634">
    <property type="term" value="C:nucleus"/>
    <property type="evidence" value="ECO:0007669"/>
    <property type="project" value="UniProtKB-SubCell"/>
</dbReference>
<evidence type="ECO:0000313" key="12">
    <source>
        <dbReference type="Proteomes" id="UP000663848"/>
    </source>
</evidence>
<comment type="caution">
    <text evidence="11">The sequence shown here is derived from an EMBL/GenBank/DDBJ whole genome shotgun (WGS) entry which is preliminary data.</text>
</comment>
<feature type="domain" description="Homeobox" evidence="10">
    <location>
        <begin position="13"/>
        <end position="76"/>
    </location>
</feature>
<evidence type="ECO:0000256" key="3">
    <source>
        <dbReference type="ARBA" id="ARBA00023125"/>
    </source>
</evidence>
<sequence length="271" mass="29726">SSTTNINVTNSSSKLKKRRANLPKDSVRILKNWLYEHRYNAYPTDDEKANLSRRADLSINQVCNWFINARRRILPDLLKKEGTDPKKFTISRRFSRDQKRSSPSSAICSTSGENTSTETTMISVTDNSSLISPVKINVVVEQSSSPSLILTNNSNVLNKQLSQQIDNSSSSSPSSTEPCCSTATRHHVILKPIRDPTVINLISTDSKQQPQTRLLCSTDTMTTSTTNTNSIGGGGGDLAGFQLLVDVAVRELHRIQQGNGNSSGSRALLCN</sequence>
<evidence type="ECO:0000256" key="8">
    <source>
        <dbReference type="PROSITE-ProRule" id="PRU00108"/>
    </source>
</evidence>
<feature type="region of interest" description="Disordered" evidence="9">
    <location>
        <begin position="88"/>
        <end position="119"/>
    </location>
</feature>
<proteinExistence type="inferred from homology"/>
<gene>
    <name evidence="11" type="ORF">QYT958_LOCUS36907</name>
</gene>
<keyword evidence="5" id="KW-0804">Transcription</keyword>
<evidence type="ECO:0000256" key="9">
    <source>
        <dbReference type="SAM" id="MobiDB-lite"/>
    </source>
</evidence>
<evidence type="ECO:0000256" key="5">
    <source>
        <dbReference type="ARBA" id="ARBA00023163"/>
    </source>
</evidence>
<keyword evidence="2" id="KW-0805">Transcription regulation</keyword>
<dbReference type="CDD" id="cd00086">
    <property type="entry name" value="homeodomain"/>
    <property type="match status" value="1"/>
</dbReference>
<dbReference type="PROSITE" id="PS50071">
    <property type="entry name" value="HOMEOBOX_2"/>
    <property type="match status" value="1"/>
</dbReference>
<dbReference type="InterPro" id="IPR008422">
    <property type="entry name" value="KN_HD"/>
</dbReference>
<evidence type="ECO:0000256" key="4">
    <source>
        <dbReference type="ARBA" id="ARBA00023155"/>
    </source>
</evidence>
<dbReference type="InterPro" id="IPR009057">
    <property type="entry name" value="Homeodomain-like_sf"/>
</dbReference>
<dbReference type="GO" id="GO:0003677">
    <property type="term" value="F:DNA binding"/>
    <property type="evidence" value="ECO:0007669"/>
    <property type="project" value="UniProtKB-UniRule"/>
</dbReference>
<dbReference type="InterPro" id="IPR001356">
    <property type="entry name" value="HD"/>
</dbReference>
<dbReference type="FunFam" id="1.10.10.60:FF:000059">
    <property type="entry name" value="TGFB-induced factor homeobox 1"/>
    <property type="match status" value="1"/>
</dbReference>
<feature type="non-terminal residue" evidence="11">
    <location>
        <position position="1"/>
    </location>
</feature>
<dbReference type="AlphaFoldDB" id="A0A821ZTL6"/>
<name>A0A821ZTL6_9BILA</name>
<evidence type="ECO:0000256" key="7">
    <source>
        <dbReference type="ARBA" id="ARBA00038021"/>
    </source>
</evidence>
<reference evidence="11" key="1">
    <citation type="submission" date="2021-02" db="EMBL/GenBank/DDBJ databases">
        <authorList>
            <person name="Nowell W R."/>
        </authorList>
    </citation>
    <scope>NUCLEOTIDE SEQUENCE</scope>
</reference>